<sequence>MPVCTAALREVDQENIMPAEKVASTNPSKRKSVLRKAVDTDFRYVCEWCDCKYECNSMNEFNHHVGLHRRAYTQHLGPEAERGEEEFIFFCQWRDCHSQIEGKVEEFARHVYYHTFHQYLKFLGRHVQEVDGMTQCGLGTLSRNMIPELPEKLMCRWQDCNVGLEPWLFLFVLLSKI</sequence>
<evidence type="ECO:0000313" key="2">
    <source>
        <dbReference type="Proteomes" id="UP000762676"/>
    </source>
</evidence>
<comment type="caution">
    <text evidence="1">The sequence shown here is derived from an EMBL/GenBank/DDBJ whole genome shotgun (WGS) entry which is preliminary data.</text>
</comment>
<reference evidence="1 2" key="1">
    <citation type="journal article" date="2021" name="Elife">
        <title>Chloroplast acquisition without the gene transfer in kleptoplastic sea slugs, Plakobranchus ocellatus.</title>
        <authorList>
            <person name="Maeda T."/>
            <person name="Takahashi S."/>
            <person name="Yoshida T."/>
            <person name="Shimamura S."/>
            <person name="Takaki Y."/>
            <person name="Nagai Y."/>
            <person name="Toyoda A."/>
            <person name="Suzuki Y."/>
            <person name="Arimoto A."/>
            <person name="Ishii H."/>
            <person name="Satoh N."/>
            <person name="Nishiyama T."/>
            <person name="Hasebe M."/>
            <person name="Maruyama T."/>
            <person name="Minagawa J."/>
            <person name="Obokata J."/>
            <person name="Shigenobu S."/>
        </authorList>
    </citation>
    <scope>NUCLEOTIDE SEQUENCE [LARGE SCALE GENOMIC DNA]</scope>
</reference>
<dbReference type="Proteomes" id="UP000762676">
    <property type="component" value="Unassembled WGS sequence"/>
</dbReference>
<proteinExistence type="predicted"/>
<name>A0AAV4FWV3_9GAST</name>
<evidence type="ECO:0000313" key="1">
    <source>
        <dbReference type="EMBL" id="GFR77386.1"/>
    </source>
</evidence>
<keyword evidence="2" id="KW-1185">Reference proteome</keyword>
<protein>
    <submittedName>
        <fullName evidence="1">Histone H4 transcription factor</fullName>
    </submittedName>
</protein>
<accession>A0AAV4FWV3</accession>
<organism evidence="1 2">
    <name type="scientific">Elysia marginata</name>
    <dbReference type="NCBI Taxonomy" id="1093978"/>
    <lineage>
        <taxon>Eukaryota</taxon>
        <taxon>Metazoa</taxon>
        <taxon>Spiralia</taxon>
        <taxon>Lophotrochozoa</taxon>
        <taxon>Mollusca</taxon>
        <taxon>Gastropoda</taxon>
        <taxon>Heterobranchia</taxon>
        <taxon>Euthyneura</taxon>
        <taxon>Panpulmonata</taxon>
        <taxon>Sacoglossa</taxon>
        <taxon>Placobranchoidea</taxon>
        <taxon>Plakobranchidae</taxon>
        <taxon>Elysia</taxon>
    </lineage>
</organism>
<dbReference type="EMBL" id="BMAT01011686">
    <property type="protein sequence ID" value="GFR77386.1"/>
    <property type="molecule type" value="Genomic_DNA"/>
</dbReference>
<dbReference type="AlphaFoldDB" id="A0AAV4FWV3"/>
<gene>
    <name evidence="1" type="ORF">ElyMa_005823500</name>
</gene>